<dbReference type="InterPro" id="IPR048331">
    <property type="entry name" value="PcRGLX/YetA_3rd"/>
</dbReference>
<organism evidence="4 5">
    <name type="scientific">Microdochium bolleyi</name>
    <dbReference type="NCBI Taxonomy" id="196109"/>
    <lineage>
        <taxon>Eukaryota</taxon>
        <taxon>Fungi</taxon>
        <taxon>Dikarya</taxon>
        <taxon>Ascomycota</taxon>
        <taxon>Pezizomycotina</taxon>
        <taxon>Sordariomycetes</taxon>
        <taxon>Xylariomycetidae</taxon>
        <taxon>Xylariales</taxon>
        <taxon>Microdochiaceae</taxon>
        <taxon>Microdochium</taxon>
    </lineage>
</organism>
<dbReference type="InterPro" id="IPR048330">
    <property type="entry name" value="PcRGLX/YetA_2nd"/>
</dbReference>
<protein>
    <recommendedName>
        <fullName evidence="6">Tat pathway signal sequence domain protein</fullName>
    </recommendedName>
</protein>
<evidence type="ECO:0008006" key="6">
    <source>
        <dbReference type="Google" id="ProtNLM"/>
    </source>
</evidence>
<sequence>MHHTSLPMAIRGVALHRQAIRQLFGRLHAEMKPVVSQSADAAPVSWVGNAPKLTLGTTFGLPWPRGKYPADTTSFTATSSDGKQVDVQSWITAYWPDNSIKWTGHAVGASDTVGSGYTVSAVAKSSTNRNKRQDAKSMVSETDGEIVVNTGKITATFKKSGNSIVSSIKTANGKTVGTNGALILLAQSSIAEDDGTGEQPQKSQLGSAIEEVSVSKSNSVRTLVTVKGKHEPKSGGGEAWLPFTVRFYLYANSEAIKVLHTLTYDGAASRNFIAGIGLRFDVPLSDELYNRHIRLSSADGGLLNEAVKGITGLRRDPGKEVRNAQYEGKKTPDTTSWDTRVTTRLQWIPDWNDYTLTQLSPDGFNLKKRTKAGQSWVKIPGGTKAGGLAYLGGATAGGLAVGLRDFWKRYPTSIDIRNAASDVGQITLWLHSPAAGPMDLRPYHDGLGQDTYKKQLDALEITYEDWEGGYDTPTGVARTNELYIFGFESTPSRDTLAGLNAYVNEPPVLNAEPKRIKESGALGTYWGLPDNSTAAGQSIEEHLNFLVHYYIGQVEQRRWYGFWDHGDIMHTYDVDRHQWRYDIGGYAWDNGELSPDQFFWNQFLRTSRADVYRLAEAQVRHGGDVDVYHLGNFTGLGTRHGVNHWSDSAKQIRISTTIYRRIFYYISGGDERIGDLVEEVQKAEQAFVNVDARRKIRDPSVIYKPDPEALYISLGLDWVSLAGAWLIEWERHGPKAEEVKSKLLKGFEGIAKLKNGFVTGEALYNSTDGAITAPPTDPDNKGIVVVSHLDAVFGLHEILTQVFDHVGEGTESENPQLPKGFVDAWLEYCYFYSAPKAEQAARYGKNFGSVSLIQGHSKLTAYAAQRAQNATLAARAWAEFFDRDGIKRDANWTTERIAGSAVLTPVDEAAWLSTNDMALYGLNAIEIMNYVGKAPGSS</sequence>
<evidence type="ECO:0000259" key="2">
    <source>
        <dbReference type="Pfam" id="PF21345"/>
    </source>
</evidence>
<dbReference type="EMBL" id="KQ964265">
    <property type="protein sequence ID" value="KXJ86947.1"/>
    <property type="molecule type" value="Genomic_DNA"/>
</dbReference>
<dbReference type="Pfam" id="PF19501">
    <property type="entry name" value="PcRGLX_1st"/>
    <property type="match status" value="1"/>
</dbReference>
<dbReference type="Proteomes" id="UP000070501">
    <property type="component" value="Unassembled WGS sequence"/>
</dbReference>
<gene>
    <name evidence="4" type="ORF">Micbo1qcDRAFT_190435</name>
</gene>
<dbReference type="PANTHER" id="PTHR40081:SF1">
    <property type="entry name" value="TAT PATHWAY SIGNAL SEQUENCE DOMAIN PROTEIN"/>
    <property type="match status" value="1"/>
</dbReference>
<evidence type="ECO:0000313" key="5">
    <source>
        <dbReference type="Proteomes" id="UP000070501"/>
    </source>
</evidence>
<feature type="domain" description="PcRGLX/YetA-like N-terminal RIFT barrel" evidence="1">
    <location>
        <begin position="42"/>
        <end position="121"/>
    </location>
</feature>
<proteinExistence type="predicted"/>
<evidence type="ECO:0000259" key="1">
    <source>
        <dbReference type="Pfam" id="PF19501"/>
    </source>
</evidence>
<dbReference type="Pfam" id="PF21346">
    <property type="entry name" value="PcRGLX_3rd"/>
    <property type="match status" value="1"/>
</dbReference>
<name>A0A136IPV8_9PEZI</name>
<dbReference type="InterPro" id="IPR045793">
    <property type="entry name" value="PcRGLX/YetA-like"/>
</dbReference>
<evidence type="ECO:0000259" key="3">
    <source>
        <dbReference type="Pfam" id="PF21346"/>
    </source>
</evidence>
<accession>A0A136IPV8</accession>
<feature type="domain" description="PcRGLX/YetA-like central beta-sandwich" evidence="2">
    <location>
        <begin position="138"/>
        <end position="499"/>
    </location>
</feature>
<dbReference type="AlphaFoldDB" id="A0A136IPV8"/>
<dbReference type="PANTHER" id="PTHR40081">
    <property type="entry name" value="CONCANAVALIN A-LIKE LECTIN/GLUCANASE"/>
    <property type="match status" value="1"/>
</dbReference>
<evidence type="ECO:0000313" key="4">
    <source>
        <dbReference type="EMBL" id="KXJ86947.1"/>
    </source>
</evidence>
<dbReference type="OrthoDB" id="4798501at2759"/>
<feature type="domain" description="PcRGLX/YetA-like C-terminal alpha/alpha toroid" evidence="3">
    <location>
        <begin position="506"/>
        <end position="934"/>
    </location>
</feature>
<dbReference type="Pfam" id="PF21345">
    <property type="entry name" value="PcRGLX_2nd"/>
    <property type="match status" value="1"/>
</dbReference>
<dbReference type="InterPro" id="IPR048329">
    <property type="entry name" value="PcRGLX_1st"/>
</dbReference>
<reference evidence="5" key="1">
    <citation type="submission" date="2016-02" db="EMBL/GenBank/DDBJ databases">
        <title>Draft genome sequence of Microdochium bolleyi, a fungal endophyte of beachgrass.</title>
        <authorList>
            <consortium name="DOE Joint Genome Institute"/>
            <person name="David A.S."/>
            <person name="May G."/>
            <person name="Haridas S."/>
            <person name="Lim J."/>
            <person name="Wang M."/>
            <person name="Labutti K."/>
            <person name="Lipzen A."/>
            <person name="Barry K."/>
            <person name="Grigoriev I.V."/>
        </authorList>
    </citation>
    <scope>NUCLEOTIDE SEQUENCE [LARGE SCALE GENOMIC DNA]</scope>
    <source>
        <strain evidence="5">J235TASD1</strain>
    </source>
</reference>
<dbReference type="InParanoid" id="A0A136IPV8"/>
<keyword evidence="5" id="KW-1185">Reference proteome</keyword>